<evidence type="ECO:0000313" key="3">
    <source>
        <dbReference type="EMBL" id="SEJ14622.1"/>
    </source>
</evidence>
<keyword evidence="5" id="KW-1185">Reference proteome</keyword>
<dbReference type="EMBL" id="FJNB01000011">
    <property type="protein sequence ID" value="CZQ99279.1"/>
    <property type="molecule type" value="Genomic_DNA"/>
</dbReference>
<dbReference type="STRING" id="640938.TR210_1633"/>
<dbReference type="Proteomes" id="UP000076878">
    <property type="component" value="Unassembled WGS sequence"/>
</dbReference>
<organism evidence="2 4">
    <name type="scientific">Trichococcus ilyis</name>
    <dbReference type="NCBI Taxonomy" id="640938"/>
    <lineage>
        <taxon>Bacteria</taxon>
        <taxon>Bacillati</taxon>
        <taxon>Bacillota</taxon>
        <taxon>Bacilli</taxon>
        <taxon>Lactobacillales</taxon>
        <taxon>Carnobacteriaceae</taxon>
        <taxon>Trichococcus</taxon>
    </lineage>
</organism>
<gene>
    <name evidence="3" type="ORF">SAMN05216375_10872</name>
    <name evidence="2" type="ORF">TR210_1633</name>
</gene>
<dbReference type="Proteomes" id="UP000199280">
    <property type="component" value="Unassembled WGS sequence"/>
</dbReference>
<reference evidence="2 4" key="1">
    <citation type="submission" date="2016-02" db="EMBL/GenBank/DDBJ databases">
        <authorList>
            <person name="Wen L."/>
            <person name="He K."/>
            <person name="Yang H."/>
        </authorList>
    </citation>
    <scope>NUCLEOTIDE SEQUENCE [LARGE SCALE GENOMIC DNA]</scope>
    <source>
        <strain evidence="2">Trichococcus_R210</strain>
    </source>
</reference>
<feature type="region of interest" description="Disordered" evidence="1">
    <location>
        <begin position="46"/>
        <end position="74"/>
    </location>
</feature>
<accession>A0A143YX05</accession>
<evidence type="ECO:0000313" key="4">
    <source>
        <dbReference type="Proteomes" id="UP000076878"/>
    </source>
</evidence>
<name>A0A143YX05_9LACT</name>
<dbReference type="AlphaFoldDB" id="A0A143YX05"/>
<reference evidence="3 5" key="2">
    <citation type="submission" date="2016-10" db="EMBL/GenBank/DDBJ databases">
        <authorList>
            <person name="Varghese N."/>
            <person name="Submissions S."/>
        </authorList>
    </citation>
    <scope>NUCLEOTIDE SEQUENCE [LARGE SCALE GENOMIC DNA]</scope>
    <source>
        <strain evidence="3 5">DSM 22150</strain>
    </source>
</reference>
<dbReference type="EMBL" id="FNYT01000008">
    <property type="protein sequence ID" value="SEJ14622.1"/>
    <property type="molecule type" value="Genomic_DNA"/>
</dbReference>
<sequence length="104" mass="10975">MNAGLAGVPLLVIFACSDEQSFVGAAADYYRCAPAAGGLPELGPAPGALLREAQSAPNRKQKKSSADPPKGFRTAQVSSFNCDKFWFFYSTVTDLAKLRGLSTS</sequence>
<evidence type="ECO:0000313" key="5">
    <source>
        <dbReference type="Proteomes" id="UP000199280"/>
    </source>
</evidence>
<evidence type="ECO:0000256" key="1">
    <source>
        <dbReference type="SAM" id="MobiDB-lite"/>
    </source>
</evidence>
<protein>
    <submittedName>
        <fullName evidence="2">Uncharacterized protein</fullName>
    </submittedName>
</protein>
<proteinExistence type="predicted"/>
<evidence type="ECO:0000313" key="2">
    <source>
        <dbReference type="EMBL" id="CZQ99279.1"/>
    </source>
</evidence>